<protein>
    <recommendedName>
        <fullName evidence="4">Female-specific protein transformer</fullName>
    </recommendedName>
</protein>
<feature type="region of interest" description="Disordered" evidence="1">
    <location>
        <begin position="66"/>
        <end position="280"/>
    </location>
</feature>
<dbReference type="AlphaFoldDB" id="A0AAR5PXN4"/>
<sequence length="395" mass="45837">MSKSSSYRNKYRPSKEFNNRRVYEMDELGLTIMIKKRGVIAAARSLPLQRDIDDPAKICAYVHIRKEGNEDPPSVPIFGKDIKVNQNFGDNQPGPSGESRASVEKSRSRSKHRDNRYRSRTKERSLSRGRSRSREKPRRTNRSKSSSRHRSGGRRSRYRSNSPRRRHVSTRRSRSYSSSRHRSANERRKRSVTPLRPGEYRPGHPDLRKRKSRKSRSRSSRSPRTTRKNSRSKSPRNAHRRKSRTRSRSPRYSFRNVKGSPESYSRGRSPHSKSSRQFRSQAEAPFMPMPGMEYGFYDGYAQFHAMQPYRSRVPMVPMYPPHMMMPRMPLMPSAMPFRQRWPVYNSGAAGLKKTIPSTDTTKKQDPKGAIEQVSDQQDISSSRQDNSVDNTTGEV</sequence>
<feature type="compositionally biased region" description="Basic residues" evidence="1">
    <location>
        <begin position="127"/>
        <end position="191"/>
    </location>
</feature>
<feature type="compositionally biased region" description="Low complexity" evidence="1">
    <location>
        <begin position="374"/>
        <end position="387"/>
    </location>
</feature>
<name>A0AAR5PXN4_DENPD</name>
<accession>A0AAR5PXN4</accession>
<proteinExistence type="predicted"/>
<dbReference type="Proteomes" id="UP000019118">
    <property type="component" value="Unassembled WGS sequence"/>
</dbReference>
<organism evidence="2 3">
    <name type="scientific">Dendroctonus ponderosae</name>
    <name type="common">Mountain pine beetle</name>
    <dbReference type="NCBI Taxonomy" id="77166"/>
    <lineage>
        <taxon>Eukaryota</taxon>
        <taxon>Metazoa</taxon>
        <taxon>Ecdysozoa</taxon>
        <taxon>Arthropoda</taxon>
        <taxon>Hexapoda</taxon>
        <taxon>Insecta</taxon>
        <taxon>Pterygota</taxon>
        <taxon>Neoptera</taxon>
        <taxon>Endopterygota</taxon>
        <taxon>Coleoptera</taxon>
        <taxon>Polyphaga</taxon>
        <taxon>Cucujiformia</taxon>
        <taxon>Curculionidae</taxon>
        <taxon>Scolytinae</taxon>
        <taxon>Dendroctonus</taxon>
    </lineage>
</organism>
<evidence type="ECO:0000313" key="3">
    <source>
        <dbReference type="Proteomes" id="UP000019118"/>
    </source>
</evidence>
<reference evidence="3" key="1">
    <citation type="journal article" date="2013" name="Genome Biol.">
        <title>Draft genome of the mountain pine beetle, Dendroctonus ponderosae Hopkins, a major forest pest.</title>
        <authorList>
            <person name="Keeling C.I."/>
            <person name="Yuen M.M."/>
            <person name="Liao N.Y."/>
            <person name="Docking T.R."/>
            <person name="Chan S.K."/>
            <person name="Taylor G.A."/>
            <person name="Palmquist D.L."/>
            <person name="Jackman S.D."/>
            <person name="Nguyen A."/>
            <person name="Li M."/>
            <person name="Henderson H."/>
            <person name="Janes J.K."/>
            <person name="Zhao Y."/>
            <person name="Pandoh P."/>
            <person name="Moore R."/>
            <person name="Sperling F.A."/>
            <person name="Huber D.P."/>
            <person name="Birol I."/>
            <person name="Jones S.J."/>
            <person name="Bohlmann J."/>
        </authorList>
    </citation>
    <scope>NUCLEOTIDE SEQUENCE</scope>
</reference>
<feature type="compositionally biased region" description="Polar residues" evidence="1">
    <location>
        <begin position="84"/>
        <end position="94"/>
    </location>
</feature>
<dbReference type="GeneID" id="109541349"/>
<feature type="compositionally biased region" description="Basic residues" evidence="1">
    <location>
        <begin position="207"/>
        <end position="249"/>
    </location>
</feature>
<reference evidence="2" key="2">
    <citation type="submission" date="2024-08" db="UniProtKB">
        <authorList>
            <consortium name="EnsemblMetazoa"/>
        </authorList>
    </citation>
    <scope>IDENTIFICATION</scope>
</reference>
<dbReference type="EnsemblMetazoa" id="XM_019910200.1">
    <property type="protein sequence ID" value="XP_019765759.1"/>
    <property type="gene ID" value="LOC109541349"/>
</dbReference>
<keyword evidence="3" id="KW-1185">Reference proteome</keyword>
<evidence type="ECO:0000313" key="2">
    <source>
        <dbReference type="EnsemblMetazoa" id="XP_019765759.1"/>
    </source>
</evidence>
<feature type="region of interest" description="Disordered" evidence="1">
    <location>
        <begin position="349"/>
        <end position="395"/>
    </location>
</feature>
<feature type="compositionally biased region" description="Basic and acidic residues" evidence="1">
    <location>
        <begin position="116"/>
        <end position="126"/>
    </location>
</feature>
<dbReference type="KEGG" id="dpa:109541349"/>
<evidence type="ECO:0008006" key="4">
    <source>
        <dbReference type="Google" id="ProtNLM"/>
    </source>
</evidence>
<evidence type="ECO:0000256" key="1">
    <source>
        <dbReference type="SAM" id="MobiDB-lite"/>
    </source>
</evidence>